<dbReference type="Pfam" id="PF10152">
    <property type="entry name" value="CCDC53"/>
    <property type="match status" value="1"/>
</dbReference>
<evidence type="ECO:0000313" key="3">
    <source>
        <dbReference type="Proteomes" id="UP000243217"/>
    </source>
</evidence>
<dbReference type="OrthoDB" id="1668162at2759"/>
<dbReference type="AlphaFoldDB" id="A0A1V9ZRY1"/>
<dbReference type="InterPro" id="IPR016024">
    <property type="entry name" value="ARM-type_fold"/>
</dbReference>
<name>A0A1V9ZRY1_9STRA</name>
<dbReference type="InterPro" id="IPR051144">
    <property type="entry name" value="Formin_homology_domain"/>
</dbReference>
<dbReference type="InterPro" id="IPR042201">
    <property type="entry name" value="FH2_Formin_sf"/>
</dbReference>
<keyword evidence="3" id="KW-1185">Reference proteome</keyword>
<dbReference type="GO" id="GO:0071203">
    <property type="term" value="C:WASH complex"/>
    <property type="evidence" value="ECO:0007669"/>
    <property type="project" value="InterPro"/>
</dbReference>
<proteinExistence type="predicted"/>
<dbReference type="SUPFAM" id="SSF48371">
    <property type="entry name" value="ARM repeat"/>
    <property type="match status" value="1"/>
</dbReference>
<dbReference type="Proteomes" id="UP000243217">
    <property type="component" value="Unassembled WGS sequence"/>
</dbReference>
<dbReference type="InterPro" id="IPR015425">
    <property type="entry name" value="FH2_Formin"/>
</dbReference>
<accession>A0A1V9ZRY1</accession>
<dbReference type="PANTHER" id="PTHR45733:SF31">
    <property type="entry name" value="GENOME ASSEMBLY, CHROMOSOME: II"/>
    <property type="match status" value="1"/>
</dbReference>
<dbReference type="Gene3D" id="1.20.58.2220">
    <property type="entry name" value="Formin, FH2 domain"/>
    <property type="match status" value="1"/>
</dbReference>
<dbReference type="InterPro" id="IPR019309">
    <property type="entry name" value="WASHC3"/>
</dbReference>
<reference evidence="2 3" key="1">
    <citation type="journal article" date="2014" name="Genome Biol. Evol.">
        <title>The secreted proteins of Achlya hypogyna and Thraustotheca clavata identify the ancestral oomycete secretome and reveal gene acquisitions by horizontal gene transfer.</title>
        <authorList>
            <person name="Misner I."/>
            <person name="Blouin N."/>
            <person name="Leonard G."/>
            <person name="Richards T.A."/>
            <person name="Lane C.E."/>
        </authorList>
    </citation>
    <scope>NUCLEOTIDE SEQUENCE [LARGE SCALE GENOMIC DNA]</scope>
    <source>
        <strain evidence="2 3">ATCC 34112</strain>
    </source>
</reference>
<dbReference type="InterPro" id="IPR011989">
    <property type="entry name" value="ARM-like"/>
</dbReference>
<evidence type="ECO:0000259" key="1">
    <source>
        <dbReference type="PROSITE" id="PS51444"/>
    </source>
</evidence>
<dbReference type="SUPFAM" id="SSF101447">
    <property type="entry name" value="Formin homology 2 domain (FH2 domain)"/>
    <property type="match status" value="1"/>
</dbReference>
<comment type="caution">
    <text evidence="2">The sequence shown here is derived from an EMBL/GenBank/DDBJ whole genome shotgun (WGS) entry which is preliminary data.</text>
</comment>
<dbReference type="Pfam" id="PF02181">
    <property type="entry name" value="FH2"/>
    <property type="match status" value="1"/>
</dbReference>
<evidence type="ECO:0000313" key="2">
    <source>
        <dbReference type="EMBL" id="OQS00757.1"/>
    </source>
</evidence>
<feature type="non-terminal residue" evidence="2">
    <location>
        <position position="1"/>
    </location>
</feature>
<feature type="domain" description="FH2" evidence="1">
    <location>
        <begin position="403"/>
        <end position="682"/>
    </location>
</feature>
<dbReference type="EMBL" id="JNBS01001688">
    <property type="protein sequence ID" value="OQS00757.1"/>
    <property type="molecule type" value="Genomic_DNA"/>
</dbReference>
<gene>
    <name evidence="2" type="ORF">THRCLA_05867</name>
</gene>
<dbReference type="Gene3D" id="1.25.10.10">
    <property type="entry name" value="Leucine-rich Repeat Variant"/>
    <property type="match status" value="1"/>
</dbReference>
<organism evidence="2 3">
    <name type="scientific">Thraustotheca clavata</name>
    <dbReference type="NCBI Taxonomy" id="74557"/>
    <lineage>
        <taxon>Eukaryota</taxon>
        <taxon>Sar</taxon>
        <taxon>Stramenopiles</taxon>
        <taxon>Oomycota</taxon>
        <taxon>Saprolegniomycetes</taxon>
        <taxon>Saprolegniales</taxon>
        <taxon>Achlyaceae</taxon>
        <taxon>Thraustotheca</taxon>
    </lineage>
</organism>
<protein>
    <recommendedName>
        <fullName evidence="1">FH2 domain-containing protein</fullName>
    </recommendedName>
</protein>
<sequence length="682" mass="77362">TLTPSTGDENVQNDFVQLLTHRGATDGVREELSRCFDASAKWQQVQMFRLGHLDKFPTTKECIQQLRLLHYRKDRTVEFIDLFQFVVYRARRRWIREFTKDGGLVDLLSVSSTQIELKIFNLLFLLISFVSVLNHLVLHQEQHILLKIADGLSNHDEEVRSKVHQIFHVLCIYKDAGRMTIYHVMEQLEPTKKELLSTIINSLLYGSTSAQEAALRFLHALLDYEECTQIVSIAETLISRDIPKWLNSQIHFSAELDSATAFEAARCLHLLKKFMPPPDRLREAMDRLHAHATEYHVETQATQVLVSLASYTQAEPWEALIEHLRPSRVTPLSPRQSEPLPVHAHPRYGKYFRMLQVKVPRELVRQRMLSDGVDASLLETPDTILDVHSESSSTNKDVPNVVSPRARKSIRGQKGLLWHSWSEADVNGTVWPTLPPQSIDVDEVHVAFLNTPQEANDITASNLLDSRRSKVIRKLLHEHKLTVARVIDTIFSENVNALGTDGITNVRHILTLPTQDQKTALLAYNGPPLPNPEGFLHTIYTIPSVELLFDLLWTVVTFDAAIDAMEKDCVLVNSACAELIESTEFKCVLAYVLELGNHLNAGTDRAGASGFNLLTDLEKLSHVRQAESGTAMHFLAKVLRFLNMNVFQHLSRPCVTKILLYSTLDQHCPNITNGTKARTFIK</sequence>
<dbReference type="PROSITE" id="PS51444">
    <property type="entry name" value="FH2"/>
    <property type="match status" value="1"/>
</dbReference>
<dbReference type="PANTHER" id="PTHR45733">
    <property type="entry name" value="FORMIN-J"/>
    <property type="match status" value="1"/>
</dbReference>